<keyword evidence="8" id="KW-0137">Centromere</keyword>
<dbReference type="KEGG" id="mlr:MELLADRAFT_114599"/>
<protein>
    <recommendedName>
        <fullName evidence="9">Kinetochore protein Nuf2 N-terminal domain-containing protein</fullName>
    </recommendedName>
</protein>
<dbReference type="VEuPathDB" id="FungiDB:MELLADRAFT_114599"/>
<name>F4SE35_MELLP</name>
<dbReference type="GeneID" id="18925403"/>
<keyword evidence="5" id="KW-0498">Mitosis</keyword>
<comment type="subcellular location">
    <subcellularLocation>
        <location evidence="1">Chromosome</location>
        <location evidence="1">Centromere</location>
    </subcellularLocation>
</comment>
<dbReference type="Gene3D" id="1.10.418.60">
    <property type="entry name" value="Ncd80 complex, Nuf2 subunit"/>
    <property type="match status" value="1"/>
</dbReference>
<dbReference type="InParanoid" id="F4SE35"/>
<gene>
    <name evidence="10" type="ORF">MELLADRAFT_114599</name>
</gene>
<evidence type="ECO:0000313" key="10">
    <source>
        <dbReference type="EMBL" id="EGF97091.1"/>
    </source>
</evidence>
<evidence type="ECO:0000256" key="8">
    <source>
        <dbReference type="ARBA" id="ARBA00023328"/>
    </source>
</evidence>
<keyword evidence="7" id="KW-0131">Cell cycle</keyword>
<dbReference type="AlphaFoldDB" id="F4SE35"/>
<organism evidence="11">
    <name type="scientific">Melampsora larici-populina (strain 98AG31 / pathotype 3-4-7)</name>
    <name type="common">Poplar leaf rust fungus</name>
    <dbReference type="NCBI Taxonomy" id="747676"/>
    <lineage>
        <taxon>Eukaryota</taxon>
        <taxon>Fungi</taxon>
        <taxon>Dikarya</taxon>
        <taxon>Basidiomycota</taxon>
        <taxon>Pucciniomycotina</taxon>
        <taxon>Pucciniomycetes</taxon>
        <taxon>Pucciniales</taxon>
        <taxon>Melampsoraceae</taxon>
        <taxon>Melampsora</taxon>
    </lineage>
</organism>
<evidence type="ECO:0000256" key="5">
    <source>
        <dbReference type="ARBA" id="ARBA00022776"/>
    </source>
</evidence>
<feature type="domain" description="Kinetochore protein Nuf2 N-terminal" evidence="9">
    <location>
        <begin position="2"/>
        <end position="108"/>
    </location>
</feature>
<keyword evidence="6" id="KW-0175">Coiled coil</keyword>
<keyword evidence="4" id="KW-0132">Cell division</keyword>
<dbReference type="Proteomes" id="UP000001072">
    <property type="component" value="Unassembled WGS sequence"/>
</dbReference>
<evidence type="ECO:0000256" key="2">
    <source>
        <dbReference type="ARBA" id="ARBA00005498"/>
    </source>
</evidence>
<proteinExistence type="inferred from homology"/>
<dbReference type="GO" id="GO:0051301">
    <property type="term" value="P:cell division"/>
    <property type="evidence" value="ECO:0007669"/>
    <property type="project" value="UniProtKB-KW"/>
</dbReference>
<evidence type="ECO:0000256" key="3">
    <source>
        <dbReference type="ARBA" id="ARBA00022454"/>
    </source>
</evidence>
<keyword evidence="3" id="KW-0158">Chromosome</keyword>
<dbReference type="InterPro" id="IPR038275">
    <property type="entry name" value="Nuf2_N_sf"/>
</dbReference>
<sequence>MSFPTLSPDDIITTFKDFGCPIDLTIDELNTPNPIKVHSIFKWVLSGLCDINRAYLYDAIEEPLLTVHHPTIYKYRLFTGVFKDAIVQLMRCAAIYDFSDRDLLNPTTD</sequence>
<dbReference type="STRING" id="747676.F4SE35"/>
<comment type="similarity">
    <text evidence="2">Belongs to the NUF2 family.</text>
</comment>
<evidence type="ECO:0000313" key="11">
    <source>
        <dbReference type="Proteomes" id="UP000001072"/>
    </source>
</evidence>
<accession>F4SE35</accession>
<dbReference type="HOGENOM" id="CLU_2184555_0_0_1"/>
<dbReference type="EMBL" id="GL883333">
    <property type="protein sequence ID" value="EGF97091.1"/>
    <property type="molecule type" value="Genomic_DNA"/>
</dbReference>
<evidence type="ECO:0000256" key="1">
    <source>
        <dbReference type="ARBA" id="ARBA00004584"/>
    </source>
</evidence>
<evidence type="ECO:0000256" key="4">
    <source>
        <dbReference type="ARBA" id="ARBA00022618"/>
    </source>
</evidence>
<dbReference type="Pfam" id="PF03800">
    <property type="entry name" value="Nuf2"/>
    <property type="match status" value="1"/>
</dbReference>
<dbReference type="InterPro" id="IPR005549">
    <property type="entry name" value="Kinetochore_Nuf2_N"/>
</dbReference>
<dbReference type="GO" id="GO:0031262">
    <property type="term" value="C:Ndc80 complex"/>
    <property type="evidence" value="ECO:0007669"/>
    <property type="project" value="InterPro"/>
</dbReference>
<evidence type="ECO:0000256" key="7">
    <source>
        <dbReference type="ARBA" id="ARBA00023306"/>
    </source>
</evidence>
<evidence type="ECO:0000259" key="9">
    <source>
        <dbReference type="Pfam" id="PF03800"/>
    </source>
</evidence>
<reference evidence="11" key="1">
    <citation type="journal article" date="2011" name="Proc. Natl. Acad. Sci. U.S.A.">
        <title>Obligate biotrophy features unraveled by the genomic analysis of rust fungi.</title>
        <authorList>
            <person name="Duplessis S."/>
            <person name="Cuomo C.A."/>
            <person name="Lin Y.-C."/>
            <person name="Aerts A."/>
            <person name="Tisserant E."/>
            <person name="Veneault-Fourrey C."/>
            <person name="Joly D.L."/>
            <person name="Hacquard S."/>
            <person name="Amselem J."/>
            <person name="Cantarel B.L."/>
            <person name="Chiu R."/>
            <person name="Coutinho P.M."/>
            <person name="Feau N."/>
            <person name="Field M."/>
            <person name="Frey P."/>
            <person name="Gelhaye E."/>
            <person name="Goldberg J."/>
            <person name="Grabherr M.G."/>
            <person name="Kodira C.D."/>
            <person name="Kohler A."/>
            <person name="Kuees U."/>
            <person name="Lindquist E.A."/>
            <person name="Lucas S.M."/>
            <person name="Mago R."/>
            <person name="Mauceli E."/>
            <person name="Morin E."/>
            <person name="Murat C."/>
            <person name="Pangilinan J.L."/>
            <person name="Park R."/>
            <person name="Pearson M."/>
            <person name="Quesneville H."/>
            <person name="Rouhier N."/>
            <person name="Sakthikumar S."/>
            <person name="Salamov A.A."/>
            <person name="Schmutz J."/>
            <person name="Selles B."/>
            <person name="Shapiro H."/>
            <person name="Tanguay P."/>
            <person name="Tuskan G.A."/>
            <person name="Henrissat B."/>
            <person name="Van de Peer Y."/>
            <person name="Rouze P."/>
            <person name="Ellis J.G."/>
            <person name="Dodds P.N."/>
            <person name="Schein J.E."/>
            <person name="Zhong S."/>
            <person name="Hamelin R.C."/>
            <person name="Grigoriev I.V."/>
            <person name="Szabo L.J."/>
            <person name="Martin F."/>
        </authorList>
    </citation>
    <scope>NUCLEOTIDE SEQUENCE [LARGE SCALE GENOMIC DNA]</scope>
    <source>
        <strain evidence="11">98AG31 / pathotype 3-4-7</strain>
    </source>
</reference>
<dbReference type="RefSeq" id="XP_007419639.1">
    <property type="nucleotide sequence ID" value="XM_007419577.1"/>
</dbReference>
<keyword evidence="11" id="KW-1185">Reference proteome</keyword>
<evidence type="ECO:0000256" key="6">
    <source>
        <dbReference type="ARBA" id="ARBA00023054"/>
    </source>
</evidence>